<evidence type="ECO:0000256" key="3">
    <source>
        <dbReference type="ARBA" id="ARBA00022679"/>
    </source>
</evidence>
<dbReference type="Pfam" id="PF13878">
    <property type="entry name" value="zf-C2H2_3"/>
    <property type="match status" value="1"/>
</dbReference>
<dbReference type="PANTHER" id="PTHR45884:SF2">
    <property type="entry name" value="N-ACETYLTRANSFERASE ECO"/>
    <property type="match status" value="1"/>
</dbReference>
<proteinExistence type="inferred from homology"/>
<dbReference type="PANTHER" id="PTHR45884">
    <property type="entry name" value="N-ACETYLTRANSFERASE ECO"/>
    <property type="match status" value="1"/>
</dbReference>
<feature type="domain" description="N-acetyltransferase ESCO acetyl-transferase" evidence="11">
    <location>
        <begin position="289"/>
        <end position="357"/>
    </location>
</feature>
<comment type="subcellular location">
    <subcellularLocation>
        <location evidence="1">Nucleus</location>
    </subcellularLocation>
</comment>
<name>W9SC91_9ROSA</name>
<dbReference type="AlphaFoldDB" id="W9SC91"/>
<evidence type="ECO:0000259" key="10">
    <source>
        <dbReference type="Pfam" id="PF13878"/>
    </source>
</evidence>
<gene>
    <name evidence="12" type="ORF">L484_002227</name>
</gene>
<dbReference type="GO" id="GO:0000785">
    <property type="term" value="C:chromatin"/>
    <property type="evidence" value="ECO:0007669"/>
    <property type="project" value="TreeGrafter"/>
</dbReference>
<dbReference type="Pfam" id="PF13880">
    <property type="entry name" value="Acetyltransf_13"/>
    <property type="match status" value="1"/>
</dbReference>
<dbReference type="KEGG" id="mnt:21385806"/>
<evidence type="ECO:0000256" key="9">
    <source>
        <dbReference type="ARBA" id="ARBA00023315"/>
    </source>
</evidence>
<evidence type="ECO:0008006" key="14">
    <source>
        <dbReference type="Google" id="ProtNLM"/>
    </source>
</evidence>
<evidence type="ECO:0000313" key="12">
    <source>
        <dbReference type="EMBL" id="EXC21217.1"/>
    </source>
</evidence>
<dbReference type="GO" id="GO:0007064">
    <property type="term" value="P:mitotic sister chromatid cohesion"/>
    <property type="evidence" value="ECO:0007669"/>
    <property type="project" value="TreeGrafter"/>
</dbReference>
<dbReference type="GO" id="GO:0005634">
    <property type="term" value="C:nucleus"/>
    <property type="evidence" value="ECO:0007669"/>
    <property type="project" value="UniProtKB-SubCell"/>
</dbReference>
<dbReference type="GO" id="GO:0061733">
    <property type="term" value="F:protein-lysine-acetyltransferase activity"/>
    <property type="evidence" value="ECO:0007669"/>
    <property type="project" value="TreeGrafter"/>
</dbReference>
<feature type="domain" description="N-acetyltransferase ESCO zinc-finger" evidence="10">
    <location>
        <begin position="99"/>
        <end position="137"/>
    </location>
</feature>
<evidence type="ECO:0000256" key="2">
    <source>
        <dbReference type="ARBA" id="ARBA00005816"/>
    </source>
</evidence>
<dbReference type="OrthoDB" id="428854at2759"/>
<dbReference type="Proteomes" id="UP000030645">
    <property type="component" value="Unassembled WGS sequence"/>
</dbReference>
<keyword evidence="4" id="KW-0479">Metal-binding</keyword>
<dbReference type="EMBL" id="KE345939">
    <property type="protein sequence ID" value="EXC21217.1"/>
    <property type="molecule type" value="Genomic_DNA"/>
</dbReference>
<keyword evidence="9" id="KW-0012">Acyltransferase</keyword>
<protein>
    <recommendedName>
        <fullName evidence="14">N-acetyltransferase ESCO2</fullName>
    </recommendedName>
</protein>
<evidence type="ECO:0000256" key="4">
    <source>
        <dbReference type="ARBA" id="ARBA00022723"/>
    </source>
</evidence>
<dbReference type="STRING" id="981085.W9SC91"/>
<evidence type="ECO:0000256" key="5">
    <source>
        <dbReference type="ARBA" id="ARBA00022771"/>
    </source>
</evidence>
<keyword evidence="13" id="KW-1185">Reference proteome</keyword>
<evidence type="ECO:0000256" key="1">
    <source>
        <dbReference type="ARBA" id="ARBA00004123"/>
    </source>
</evidence>
<reference evidence="13" key="1">
    <citation type="submission" date="2013-01" db="EMBL/GenBank/DDBJ databases">
        <title>Draft Genome Sequence of a Mulberry Tree, Morus notabilis C.K. Schneid.</title>
        <authorList>
            <person name="He N."/>
            <person name="Zhao S."/>
        </authorList>
    </citation>
    <scope>NUCLEOTIDE SEQUENCE</scope>
</reference>
<dbReference type="InterPro" id="IPR028009">
    <property type="entry name" value="ESCO_Acetyltransf_dom"/>
</dbReference>
<evidence type="ECO:0000256" key="8">
    <source>
        <dbReference type="ARBA" id="ARBA00023306"/>
    </source>
</evidence>
<organism evidence="12 13">
    <name type="scientific">Morus notabilis</name>
    <dbReference type="NCBI Taxonomy" id="981085"/>
    <lineage>
        <taxon>Eukaryota</taxon>
        <taxon>Viridiplantae</taxon>
        <taxon>Streptophyta</taxon>
        <taxon>Embryophyta</taxon>
        <taxon>Tracheophyta</taxon>
        <taxon>Spermatophyta</taxon>
        <taxon>Magnoliopsida</taxon>
        <taxon>eudicotyledons</taxon>
        <taxon>Gunneridae</taxon>
        <taxon>Pentapetalae</taxon>
        <taxon>rosids</taxon>
        <taxon>fabids</taxon>
        <taxon>Rosales</taxon>
        <taxon>Moraceae</taxon>
        <taxon>Moreae</taxon>
        <taxon>Morus</taxon>
    </lineage>
</organism>
<accession>W9SC91</accession>
<evidence type="ECO:0000256" key="6">
    <source>
        <dbReference type="ARBA" id="ARBA00022833"/>
    </source>
</evidence>
<dbReference type="eggNOG" id="KOG3014">
    <property type="taxonomic scope" value="Eukaryota"/>
</dbReference>
<evidence type="ECO:0000256" key="7">
    <source>
        <dbReference type="ARBA" id="ARBA00023242"/>
    </source>
</evidence>
<keyword evidence="6" id="KW-0862">Zinc</keyword>
<evidence type="ECO:0000259" key="11">
    <source>
        <dbReference type="Pfam" id="PF13880"/>
    </source>
</evidence>
<keyword evidence="8" id="KW-0131">Cell cycle</keyword>
<dbReference type="GO" id="GO:0008270">
    <property type="term" value="F:zinc ion binding"/>
    <property type="evidence" value="ECO:0007669"/>
    <property type="project" value="UniProtKB-KW"/>
</dbReference>
<comment type="similarity">
    <text evidence="2">Belongs to the acetyltransferase family. ECO subfamily.</text>
</comment>
<keyword evidence="5" id="KW-0863">Zinc-finger</keyword>
<keyword evidence="7" id="KW-0539">Nucleus</keyword>
<sequence length="367" mass="41165">MQSKISTFFKSSSSFAAIESPEPPPITGEEDELDVWEKKQHQFWNTYSRRSRNPSSVEKDKTENSQLVKKTVLNDHFSKPESSILGRPVVKNKKRSYAQFHLELGQSDFLLHTCTKCGVKYTPGAKEDEKAHKAFHKDFTHGIQFKAWSNERVVHMPTMESGRIVMVLDSDSLVHKNKVGEVVKMMEVELGSGWIFHKLCKVFLFILSQRVAGCLVAEPIEKAFKVLSISTEKSTDATNTKEETDRPTTLQFGDFSFQREVVKKAPSDINTKHSDKDLRGTILCEKEAVPAVCGIRAIWVSPANRRKHIATYLLDAVRKSFCLGVVLERSQLAFSQPTLAGKALASNYIGAGSFLVYKSNNLSSADS</sequence>
<keyword evidence="3" id="KW-0808">Transferase</keyword>
<evidence type="ECO:0000313" key="13">
    <source>
        <dbReference type="Proteomes" id="UP000030645"/>
    </source>
</evidence>
<dbReference type="InterPro" id="IPR028005">
    <property type="entry name" value="AcTrfase_ESCO_Znf_dom"/>
</dbReference>